<dbReference type="GO" id="GO:0003677">
    <property type="term" value="F:DNA binding"/>
    <property type="evidence" value="ECO:0007669"/>
    <property type="project" value="UniProtKB-KW"/>
</dbReference>
<evidence type="ECO:0000256" key="4">
    <source>
        <dbReference type="ARBA" id="ARBA00023163"/>
    </source>
</evidence>
<name>A0A1J3CRZ9_NOCCA</name>
<dbReference type="InterPro" id="IPR036093">
    <property type="entry name" value="NAC_dom_sf"/>
</dbReference>
<dbReference type="InterPro" id="IPR003441">
    <property type="entry name" value="NAC-dom"/>
</dbReference>
<evidence type="ECO:0000256" key="1">
    <source>
        <dbReference type="ARBA" id="ARBA00004123"/>
    </source>
</evidence>
<sequence length="438" mass="49818">MEDMVGFGFRPTDVELVGYYLCNKILGKNELVERAINEANICSFDPWDLPSQSKIKSRDRVWYFFSPRENKYASGNRQSRRTISGSGFWKLTGEHVDVKDQWGTWCGNRGTIIGQKRVLGFHRGKSSSSSSKGIKSDWVIHEYHYTLLPENQRTYVICRLEYKGDNMNIISANATDPTPTFAANMTTSAGSVVDQSLQGSHNTFSEYDSANHGQWFADDLNPHHSVQGNSGFFNNFSEYDSANQWFASDFNAQQQAPHLPPYGEDIWDYEIRENFDSLVDERTYMQENRSDHRPKKPVSGFLADDSSDSDTDSMICGDDSSSTDSVASSNGPYHTPRDDILSSSTIEPLQDYVAQEQPKQLKLQLQGNEKVIKTQRSECEWKMAEGLVKKAPSTTVVKQSWIVLEEMSQRKSQWNYLKNMIIGFLLFIFIIGWIILVG</sequence>
<feature type="region of interest" description="Disordered" evidence="6">
    <location>
        <begin position="285"/>
        <end position="341"/>
    </location>
</feature>
<feature type="transmembrane region" description="Helical" evidence="7">
    <location>
        <begin position="416"/>
        <end position="436"/>
    </location>
</feature>
<keyword evidence="7" id="KW-0472">Membrane</keyword>
<keyword evidence="2" id="KW-0805">Transcription regulation</keyword>
<evidence type="ECO:0000256" key="3">
    <source>
        <dbReference type="ARBA" id="ARBA00023125"/>
    </source>
</evidence>
<keyword evidence="3" id="KW-0238">DNA-binding</keyword>
<proteinExistence type="predicted"/>
<dbReference type="GO" id="GO:0005634">
    <property type="term" value="C:nucleus"/>
    <property type="evidence" value="ECO:0007669"/>
    <property type="project" value="UniProtKB-SubCell"/>
</dbReference>
<dbReference type="Pfam" id="PF02365">
    <property type="entry name" value="NAM"/>
    <property type="match status" value="1"/>
</dbReference>
<dbReference type="Gene3D" id="2.170.150.80">
    <property type="entry name" value="NAC domain"/>
    <property type="match status" value="1"/>
</dbReference>
<feature type="compositionally biased region" description="Low complexity" evidence="6">
    <location>
        <begin position="318"/>
        <end position="329"/>
    </location>
</feature>
<keyword evidence="7" id="KW-0812">Transmembrane</keyword>
<dbReference type="PROSITE" id="PS51005">
    <property type="entry name" value="NAC"/>
    <property type="match status" value="1"/>
</dbReference>
<keyword evidence="7" id="KW-1133">Transmembrane helix</keyword>
<dbReference type="PANTHER" id="PTHR31989">
    <property type="entry name" value="NAC DOMAIN-CONTAINING PROTEIN 82-RELATED"/>
    <property type="match status" value="1"/>
</dbReference>
<gene>
    <name evidence="9" type="ORF">GA_TR14117_c0_g1_i1_g.44190</name>
</gene>
<feature type="domain" description="NAC" evidence="8">
    <location>
        <begin position="3"/>
        <end position="163"/>
    </location>
</feature>
<evidence type="ECO:0000256" key="7">
    <source>
        <dbReference type="SAM" id="Phobius"/>
    </source>
</evidence>
<accession>A0A1J3CRZ9</accession>
<dbReference type="EMBL" id="GEVI01023680">
    <property type="protein sequence ID" value="JAU08640.1"/>
    <property type="molecule type" value="Transcribed_RNA"/>
</dbReference>
<protein>
    <submittedName>
        <fullName evidence="9">NAC domain-containing protein 1</fullName>
    </submittedName>
</protein>
<evidence type="ECO:0000256" key="5">
    <source>
        <dbReference type="ARBA" id="ARBA00023242"/>
    </source>
</evidence>
<organism evidence="9">
    <name type="scientific">Noccaea caerulescens</name>
    <name type="common">Alpine penny-cress</name>
    <name type="synonym">Thlaspi caerulescens</name>
    <dbReference type="NCBI Taxonomy" id="107243"/>
    <lineage>
        <taxon>Eukaryota</taxon>
        <taxon>Viridiplantae</taxon>
        <taxon>Streptophyta</taxon>
        <taxon>Embryophyta</taxon>
        <taxon>Tracheophyta</taxon>
        <taxon>Spermatophyta</taxon>
        <taxon>Magnoliopsida</taxon>
        <taxon>eudicotyledons</taxon>
        <taxon>Gunneridae</taxon>
        <taxon>Pentapetalae</taxon>
        <taxon>rosids</taxon>
        <taxon>malvids</taxon>
        <taxon>Brassicales</taxon>
        <taxon>Brassicaceae</taxon>
        <taxon>Coluteocarpeae</taxon>
        <taxon>Noccaea</taxon>
    </lineage>
</organism>
<evidence type="ECO:0000256" key="2">
    <source>
        <dbReference type="ARBA" id="ARBA00023015"/>
    </source>
</evidence>
<evidence type="ECO:0000313" key="9">
    <source>
        <dbReference type="EMBL" id="JAU08640.1"/>
    </source>
</evidence>
<reference evidence="9" key="1">
    <citation type="submission" date="2016-07" db="EMBL/GenBank/DDBJ databases">
        <title>De novo transcriptome assembly of four accessions of the metal hyperaccumulator plant Noccaea caerulescens.</title>
        <authorList>
            <person name="Blande D."/>
            <person name="Halimaa P."/>
            <person name="Tervahauta A.I."/>
            <person name="Aarts M.G."/>
            <person name="Karenlampi S.O."/>
        </authorList>
    </citation>
    <scope>NUCLEOTIDE SEQUENCE</scope>
</reference>
<evidence type="ECO:0000256" key="6">
    <source>
        <dbReference type="SAM" id="MobiDB-lite"/>
    </source>
</evidence>
<dbReference type="GO" id="GO:0006355">
    <property type="term" value="P:regulation of DNA-templated transcription"/>
    <property type="evidence" value="ECO:0007669"/>
    <property type="project" value="InterPro"/>
</dbReference>
<evidence type="ECO:0000259" key="8">
    <source>
        <dbReference type="PROSITE" id="PS51005"/>
    </source>
</evidence>
<dbReference type="AlphaFoldDB" id="A0A1J3CRZ9"/>
<keyword evidence="4" id="KW-0804">Transcription</keyword>
<keyword evidence="5" id="KW-0539">Nucleus</keyword>
<dbReference type="SUPFAM" id="SSF101941">
    <property type="entry name" value="NAC domain"/>
    <property type="match status" value="1"/>
</dbReference>
<comment type="subcellular location">
    <subcellularLocation>
        <location evidence="1">Nucleus</location>
    </subcellularLocation>
</comment>